<dbReference type="EMBL" id="ML210352">
    <property type="protein sequence ID" value="TFK19230.1"/>
    <property type="molecule type" value="Genomic_DNA"/>
</dbReference>
<dbReference type="Proteomes" id="UP000307440">
    <property type="component" value="Unassembled WGS sequence"/>
</dbReference>
<keyword evidence="2" id="KW-0418">Kinase</keyword>
<keyword evidence="3" id="KW-1185">Reference proteome</keyword>
<evidence type="ECO:0000313" key="3">
    <source>
        <dbReference type="Proteomes" id="UP000307440"/>
    </source>
</evidence>
<evidence type="ECO:0000259" key="1">
    <source>
        <dbReference type="PROSITE" id="PS50011"/>
    </source>
</evidence>
<evidence type="ECO:0000313" key="2">
    <source>
        <dbReference type="EMBL" id="TFK19230.1"/>
    </source>
</evidence>
<dbReference type="OrthoDB" id="6718656at2759"/>
<dbReference type="InterPro" id="IPR008271">
    <property type="entry name" value="Ser/Thr_kinase_AS"/>
</dbReference>
<dbReference type="STRING" id="230819.A0A5C3KGJ7"/>
<reference evidence="2 3" key="1">
    <citation type="journal article" date="2019" name="Nat. Ecol. Evol.">
        <title>Megaphylogeny resolves global patterns of mushroom evolution.</title>
        <authorList>
            <person name="Varga T."/>
            <person name="Krizsan K."/>
            <person name="Foldi C."/>
            <person name="Dima B."/>
            <person name="Sanchez-Garcia M."/>
            <person name="Sanchez-Ramirez S."/>
            <person name="Szollosi G.J."/>
            <person name="Szarkandi J.G."/>
            <person name="Papp V."/>
            <person name="Albert L."/>
            <person name="Andreopoulos W."/>
            <person name="Angelini C."/>
            <person name="Antonin V."/>
            <person name="Barry K.W."/>
            <person name="Bougher N.L."/>
            <person name="Buchanan P."/>
            <person name="Buyck B."/>
            <person name="Bense V."/>
            <person name="Catcheside P."/>
            <person name="Chovatia M."/>
            <person name="Cooper J."/>
            <person name="Damon W."/>
            <person name="Desjardin D."/>
            <person name="Finy P."/>
            <person name="Geml J."/>
            <person name="Haridas S."/>
            <person name="Hughes K."/>
            <person name="Justo A."/>
            <person name="Karasinski D."/>
            <person name="Kautmanova I."/>
            <person name="Kiss B."/>
            <person name="Kocsube S."/>
            <person name="Kotiranta H."/>
            <person name="LaButti K.M."/>
            <person name="Lechner B.E."/>
            <person name="Liimatainen K."/>
            <person name="Lipzen A."/>
            <person name="Lukacs Z."/>
            <person name="Mihaltcheva S."/>
            <person name="Morgado L.N."/>
            <person name="Niskanen T."/>
            <person name="Noordeloos M.E."/>
            <person name="Ohm R.A."/>
            <person name="Ortiz-Santana B."/>
            <person name="Ovrebo C."/>
            <person name="Racz N."/>
            <person name="Riley R."/>
            <person name="Savchenko A."/>
            <person name="Shiryaev A."/>
            <person name="Soop K."/>
            <person name="Spirin V."/>
            <person name="Szebenyi C."/>
            <person name="Tomsovsky M."/>
            <person name="Tulloss R.E."/>
            <person name="Uehling J."/>
            <person name="Grigoriev I.V."/>
            <person name="Vagvolgyi C."/>
            <person name="Papp T."/>
            <person name="Martin F.M."/>
            <person name="Miettinen O."/>
            <person name="Hibbett D.S."/>
            <person name="Nagy L.G."/>
        </authorList>
    </citation>
    <scope>NUCLEOTIDE SEQUENCE [LARGE SCALE GENOMIC DNA]</scope>
    <source>
        <strain evidence="2 3">CBS 121175</strain>
    </source>
</reference>
<dbReference type="InterPro" id="IPR051681">
    <property type="entry name" value="Ser/Thr_Kinases-Pseudokinases"/>
</dbReference>
<dbReference type="InterPro" id="IPR000719">
    <property type="entry name" value="Prot_kinase_dom"/>
</dbReference>
<proteinExistence type="predicted"/>
<protein>
    <submittedName>
        <fullName evidence="2">Kinase-like protein</fullName>
    </submittedName>
</protein>
<dbReference type="SUPFAM" id="SSF56112">
    <property type="entry name" value="Protein kinase-like (PK-like)"/>
    <property type="match status" value="1"/>
</dbReference>
<dbReference type="Pfam" id="PF07714">
    <property type="entry name" value="PK_Tyr_Ser-Thr"/>
    <property type="match status" value="1"/>
</dbReference>
<name>A0A5C3KGJ7_COPMA</name>
<dbReference type="SMART" id="SM00220">
    <property type="entry name" value="S_TKc"/>
    <property type="match status" value="1"/>
</dbReference>
<dbReference type="PROSITE" id="PS00108">
    <property type="entry name" value="PROTEIN_KINASE_ST"/>
    <property type="match status" value="1"/>
</dbReference>
<sequence>MKSQSTHSALNISPYFPPLFWRLWYSNSNDECPSRLHMFHVYKNELQELDENPTESQSAFSDFSWDNKKDDPFVISFDSETDRILQLADAALANLEADISHQLEALRDQHSQGSTTSTSASQPHKAMNVSFAWLSQLRRYLIFISFRNSSAYSTLIRKLYSNLPRHSNWTTHHHPEVTNLYSAYKPFLIQAKRRYVLNTFINFLEGNDNRFNYNGIGESPDGEFTGAVRSIMDSHCWALLDAEICIGVAMEDQEYILPDCCYGNLDEDAVGEESERCDFFFPITPKVTIYLLGSSSFDDEEQPDPDSEVSLFVSQEAAVDVHLRNGTILHAYPPYLVFSSLRSISLSVSSYYEFRLHGLDSEHHDYSRLRMRCRQKFMMEGVVKTLVLKESIDTNPPDSPEAGPRSPLKEEVRVFDLTDSVKLGGGAVAGGTFSDVWEGTWEDPIEKRERAVAVKFLRLIMVKNIKERLIRRIQAEVATWHKLCHRNVSQFFGIVQSAHSFGMVSPWYSNGIIPDYVKANPLADRLKLLKQVASGIAHLHSFPIVHGDLKGGNILIDSYGQAIIADFGLSKVMEEMNQVCEEEGESSSVVPGRGTSIFAGSTRWMAPELIMALVEDDGVPENGPKITPMSDVYAFGSVCLEVATGEFPYPHRRRDHAVIADVINGVPPRRGEICLVTGVEQEEFWRLVEWCWSRDPTSRPSMTEAFTSLEGLSSQHKVGSLTNMESSVIHRRSHERQ</sequence>
<dbReference type="AlphaFoldDB" id="A0A5C3KGJ7"/>
<dbReference type="PROSITE" id="PS50011">
    <property type="entry name" value="PROTEIN_KINASE_DOM"/>
    <property type="match status" value="1"/>
</dbReference>
<dbReference type="InterPro" id="IPR001245">
    <property type="entry name" value="Ser-Thr/Tyr_kinase_cat_dom"/>
</dbReference>
<feature type="domain" description="Protein kinase" evidence="1">
    <location>
        <begin position="422"/>
        <end position="712"/>
    </location>
</feature>
<gene>
    <name evidence="2" type="ORF">FA15DRAFT_709159</name>
</gene>
<organism evidence="2 3">
    <name type="scientific">Coprinopsis marcescibilis</name>
    <name type="common">Agaric fungus</name>
    <name type="synonym">Psathyrella marcescibilis</name>
    <dbReference type="NCBI Taxonomy" id="230819"/>
    <lineage>
        <taxon>Eukaryota</taxon>
        <taxon>Fungi</taxon>
        <taxon>Dikarya</taxon>
        <taxon>Basidiomycota</taxon>
        <taxon>Agaricomycotina</taxon>
        <taxon>Agaricomycetes</taxon>
        <taxon>Agaricomycetidae</taxon>
        <taxon>Agaricales</taxon>
        <taxon>Agaricineae</taxon>
        <taxon>Psathyrellaceae</taxon>
        <taxon>Coprinopsis</taxon>
    </lineage>
</organism>
<dbReference type="InterPro" id="IPR011009">
    <property type="entry name" value="Kinase-like_dom_sf"/>
</dbReference>
<accession>A0A5C3KGJ7</accession>
<dbReference type="PANTHER" id="PTHR44329:SF261">
    <property type="entry name" value="ZINC FINGER CONTAINING PROTEIN KINASE-RELATED"/>
    <property type="match status" value="1"/>
</dbReference>
<keyword evidence="2" id="KW-0808">Transferase</keyword>
<dbReference type="GO" id="GO:0005524">
    <property type="term" value="F:ATP binding"/>
    <property type="evidence" value="ECO:0007669"/>
    <property type="project" value="InterPro"/>
</dbReference>
<dbReference type="PANTHER" id="PTHR44329">
    <property type="entry name" value="SERINE/THREONINE-PROTEIN KINASE TNNI3K-RELATED"/>
    <property type="match status" value="1"/>
</dbReference>
<dbReference type="Gene3D" id="1.10.510.10">
    <property type="entry name" value="Transferase(Phosphotransferase) domain 1"/>
    <property type="match status" value="1"/>
</dbReference>
<dbReference type="GO" id="GO:0004674">
    <property type="term" value="F:protein serine/threonine kinase activity"/>
    <property type="evidence" value="ECO:0007669"/>
    <property type="project" value="TreeGrafter"/>
</dbReference>